<evidence type="ECO:0000313" key="2">
    <source>
        <dbReference type="EMBL" id="EJD33742.1"/>
    </source>
</evidence>
<gene>
    <name evidence="2" type="ORF">AURDEDRAFT_177177</name>
</gene>
<dbReference type="AlphaFoldDB" id="J0WPE7"/>
<organism evidence="2 3">
    <name type="scientific">Auricularia subglabra (strain TFB-10046 / SS5)</name>
    <name type="common">White-rot fungus</name>
    <name type="synonym">Auricularia delicata (strain TFB10046)</name>
    <dbReference type="NCBI Taxonomy" id="717982"/>
    <lineage>
        <taxon>Eukaryota</taxon>
        <taxon>Fungi</taxon>
        <taxon>Dikarya</taxon>
        <taxon>Basidiomycota</taxon>
        <taxon>Agaricomycotina</taxon>
        <taxon>Agaricomycetes</taxon>
        <taxon>Auriculariales</taxon>
        <taxon>Auriculariaceae</taxon>
        <taxon>Auricularia</taxon>
    </lineage>
</organism>
<dbReference type="KEGG" id="adl:AURDEDRAFT_177177"/>
<protein>
    <submittedName>
        <fullName evidence="2">Uncharacterized protein</fullName>
    </submittedName>
</protein>
<dbReference type="EMBL" id="JH688100">
    <property type="protein sequence ID" value="EJD33742.1"/>
    <property type="molecule type" value="Genomic_DNA"/>
</dbReference>
<feature type="region of interest" description="Disordered" evidence="1">
    <location>
        <begin position="165"/>
        <end position="257"/>
    </location>
</feature>
<proteinExistence type="predicted"/>
<evidence type="ECO:0000313" key="3">
    <source>
        <dbReference type="Proteomes" id="UP000006514"/>
    </source>
</evidence>
<reference evidence="3" key="1">
    <citation type="journal article" date="2012" name="Science">
        <title>The Paleozoic origin of enzymatic lignin decomposition reconstructed from 31 fungal genomes.</title>
        <authorList>
            <person name="Floudas D."/>
            <person name="Binder M."/>
            <person name="Riley R."/>
            <person name="Barry K."/>
            <person name="Blanchette R.A."/>
            <person name="Henrissat B."/>
            <person name="Martinez A.T."/>
            <person name="Otillar R."/>
            <person name="Spatafora J.W."/>
            <person name="Yadav J.S."/>
            <person name="Aerts A."/>
            <person name="Benoit I."/>
            <person name="Boyd A."/>
            <person name="Carlson A."/>
            <person name="Copeland A."/>
            <person name="Coutinho P.M."/>
            <person name="de Vries R.P."/>
            <person name="Ferreira P."/>
            <person name="Findley K."/>
            <person name="Foster B."/>
            <person name="Gaskell J."/>
            <person name="Glotzer D."/>
            <person name="Gorecki P."/>
            <person name="Heitman J."/>
            <person name="Hesse C."/>
            <person name="Hori C."/>
            <person name="Igarashi K."/>
            <person name="Jurgens J.A."/>
            <person name="Kallen N."/>
            <person name="Kersten P."/>
            <person name="Kohler A."/>
            <person name="Kuees U."/>
            <person name="Kumar T.K.A."/>
            <person name="Kuo A."/>
            <person name="LaButti K."/>
            <person name="Larrondo L.F."/>
            <person name="Lindquist E."/>
            <person name="Ling A."/>
            <person name="Lombard V."/>
            <person name="Lucas S."/>
            <person name="Lundell T."/>
            <person name="Martin R."/>
            <person name="McLaughlin D.J."/>
            <person name="Morgenstern I."/>
            <person name="Morin E."/>
            <person name="Murat C."/>
            <person name="Nagy L.G."/>
            <person name="Nolan M."/>
            <person name="Ohm R.A."/>
            <person name="Patyshakuliyeva A."/>
            <person name="Rokas A."/>
            <person name="Ruiz-Duenas F.J."/>
            <person name="Sabat G."/>
            <person name="Salamov A."/>
            <person name="Samejima M."/>
            <person name="Schmutz J."/>
            <person name="Slot J.C."/>
            <person name="St John F."/>
            <person name="Stenlid J."/>
            <person name="Sun H."/>
            <person name="Sun S."/>
            <person name="Syed K."/>
            <person name="Tsang A."/>
            <person name="Wiebenga A."/>
            <person name="Young D."/>
            <person name="Pisabarro A."/>
            <person name="Eastwood D.C."/>
            <person name="Martin F."/>
            <person name="Cullen D."/>
            <person name="Grigoriev I.V."/>
            <person name="Hibbett D.S."/>
        </authorList>
    </citation>
    <scope>NUCLEOTIDE SEQUENCE [LARGE SCALE GENOMIC DNA]</scope>
    <source>
        <strain evidence="3">TFB10046</strain>
    </source>
</reference>
<name>J0WPE7_AURST</name>
<dbReference type="Proteomes" id="UP000006514">
    <property type="component" value="Unassembled WGS sequence"/>
</dbReference>
<feature type="compositionally biased region" description="Basic residues" evidence="1">
    <location>
        <begin position="241"/>
        <end position="255"/>
    </location>
</feature>
<keyword evidence="3" id="KW-1185">Reference proteome</keyword>
<dbReference type="InParanoid" id="J0WPE7"/>
<accession>J0WPE7</accession>
<evidence type="ECO:0000256" key="1">
    <source>
        <dbReference type="SAM" id="MobiDB-lite"/>
    </source>
</evidence>
<sequence length="294" mass="31169">MLVAFYRVQPPRRSVEALPLTVITRNASGRPADPERVWNHLVPKLSSAPRASRERDFSGKQRLGIDVAAAPAFPPPPRASCSCLPETPKHADSVIGMLPVGAALLAAGRVSPIVEARHVGNGRLEMFDVMRYAPSASPSSGTSLSPAPTVFVPQHEIYVRRLEAEAPRYGEKQPSAVRDVTTAPRAASLRRRSTSSTSSPPREMPRSIRGAAAVQQPQAHRAPSSPPPPKSTLGLPVAPLRPHHRAGPPNRRCRRGGASIGPGIAVIIPHGGGNCSSNLLTARPGRRLSISGAV</sequence>